<evidence type="ECO:0000256" key="4">
    <source>
        <dbReference type="ARBA" id="ARBA00022827"/>
    </source>
</evidence>
<accession>H1SH48</accession>
<dbReference type="InterPro" id="IPR009075">
    <property type="entry name" value="AcylCo_DH/oxidase_C"/>
</dbReference>
<dbReference type="SUPFAM" id="SSF47203">
    <property type="entry name" value="Acyl-CoA dehydrogenase C-terminal domain-like"/>
    <property type="match status" value="1"/>
</dbReference>
<dbReference type="InterPro" id="IPR013786">
    <property type="entry name" value="AcylCoA_DH/ox_N"/>
</dbReference>
<feature type="domain" description="Acyl-CoA dehydrogenase/oxidase C-terminal" evidence="5">
    <location>
        <begin position="227"/>
        <end position="374"/>
    </location>
</feature>
<comment type="cofactor">
    <cofactor evidence="1">
        <name>FAD</name>
        <dbReference type="ChEBI" id="CHEBI:57692"/>
    </cofactor>
</comment>
<evidence type="ECO:0000256" key="1">
    <source>
        <dbReference type="ARBA" id="ARBA00001974"/>
    </source>
</evidence>
<dbReference type="InterPro" id="IPR009100">
    <property type="entry name" value="AcylCoA_DH/oxidase_NM_dom_sf"/>
</dbReference>
<dbReference type="InterPro" id="IPR006091">
    <property type="entry name" value="Acyl-CoA_Oxase/DH_mid-dom"/>
</dbReference>
<dbReference type="Pfam" id="PF00441">
    <property type="entry name" value="Acyl-CoA_dh_1"/>
    <property type="match status" value="1"/>
</dbReference>
<feature type="domain" description="Acyl-CoA dehydrogenase/oxidase N-terminal" evidence="7">
    <location>
        <begin position="8"/>
        <end position="120"/>
    </location>
</feature>
<dbReference type="Gene3D" id="1.10.540.10">
    <property type="entry name" value="Acyl-CoA dehydrogenase/oxidase, N-terminal domain"/>
    <property type="match status" value="1"/>
</dbReference>
<protein>
    <submittedName>
        <fullName evidence="8">Acyl-CoA dehydrogenase</fullName>
    </submittedName>
</protein>
<dbReference type="InterPro" id="IPR046373">
    <property type="entry name" value="Acyl-CoA_Oxase/DH_mid-dom_sf"/>
</dbReference>
<dbReference type="GO" id="GO:0046359">
    <property type="term" value="P:butyrate catabolic process"/>
    <property type="evidence" value="ECO:0007669"/>
    <property type="project" value="TreeGrafter"/>
</dbReference>
<evidence type="ECO:0000256" key="2">
    <source>
        <dbReference type="ARBA" id="ARBA00009347"/>
    </source>
</evidence>
<dbReference type="PANTHER" id="PTHR43884">
    <property type="entry name" value="ACYL-COA DEHYDROGENASE"/>
    <property type="match status" value="1"/>
</dbReference>
<dbReference type="InterPro" id="IPR036250">
    <property type="entry name" value="AcylCo_DH-like_C"/>
</dbReference>
<gene>
    <name evidence="8" type="ORF">OR16_38754</name>
</gene>
<dbReference type="PANTHER" id="PTHR43884:SF12">
    <property type="entry name" value="ISOVALERYL-COA DEHYDROGENASE, MITOCHONDRIAL-RELATED"/>
    <property type="match status" value="1"/>
</dbReference>
<comment type="similarity">
    <text evidence="2">Belongs to the acyl-CoA dehydrogenase family.</text>
</comment>
<dbReference type="InterPro" id="IPR037069">
    <property type="entry name" value="AcylCoA_DH/ox_N_sf"/>
</dbReference>
<keyword evidence="4" id="KW-0274">FAD</keyword>
<proteinExistence type="inferred from homology"/>
<dbReference type="GO" id="GO:0033539">
    <property type="term" value="P:fatty acid beta-oxidation using acyl-CoA dehydrogenase"/>
    <property type="evidence" value="ECO:0007669"/>
    <property type="project" value="TreeGrafter"/>
</dbReference>
<reference evidence="8 9" key="1">
    <citation type="journal article" date="2012" name="J. Bacteriol.">
        <title>De Novo Genome Project of Cupriavidus basilensis OR16.</title>
        <authorList>
            <person name="Cserhati M."/>
            <person name="Kriszt B."/>
            <person name="Szoboszlay S."/>
            <person name="Toth A."/>
            <person name="Szabo I."/>
            <person name="Tancsics A."/>
            <person name="Nagy I."/>
            <person name="Horvath B."/>
            <person name="Nagy I."/>
            <person name="Kukolya J."/>
        </authorList>
    </citation>
    <scope>NUCLEOTIDE SEQUENCE [LARGE SCALE GENOMIC DNA]</scope>
    <source>
        <strain evidence="8 9">OR16</strain>
    </source>
</reference>
<evidence type="ECO:0000313" key="8">
    <source>
        <dbReference type="EMBL" id="EHP38161.1"/>
    </source>
</evidence>
<evidence type="ECO:0000259" key="7">
    <source>
        <dbReference type="Pfam" id="PF02771"/>
    </source>
</evidence>
<dbReference type="Pfam" id="PF02771">
    <property type="entry name" value="Acyl-CoA_dh_N"/>
    <property type="match status" value="1"/>
</dbReference>
<dbReference type="CDD" id="cd00567">
    <property type="entry name" value="ACAD"/>
    <property type="match status" value="1"/>
</dbReference>
<dbReference type="GO" id="GO:0003995">
    <property type="term" value="F:acyl-CoA dehydrogenase activity"/>
    <property type="evidence" value="ECO:0007669"/>
    <property type="project" value="TreeGrafter"/>
</dbReference>
<keyword evidence="3" id="KW-0285">Flavoprotein</keyword>
<dbReference type="SUPFAM" id="SSF56645">
    <property type="entry name" value="Acyl-CoA dehydrogenase NM domain-like"/>
    <property type="match status" value="1"/>
</dbReference>
<evidence type="ECO:0000256" key="3">
    <source>
        <dbReference type="ARBA" id="ARBA00022630"/>
    </source>
</evidence>
<sequence>MIMDFKLTPEQAEFERAVTRFAEHELRAGAVARAHTDDYPWDVARKMGEQGLLGITLAEADGGQGGSLMDAIIAIQAVAAVCPRSADVIQAGNFGAIRVLAEYGSPAQKEKWLRRLLAGEALISVGMTEPEAGSAVTELRTTATPDGDDFLINGTKVFTTHGPHADLILAYVRFGPGVGGIGSVLIDTKLPGVRIGQRSKFMSGEEWAQIYFEDVRIPASDVLLGEGGFKKQIAGFNVERMGNTARSLALGRYAYQVARDWAMQRKQFGRLLCEFQGLQWKFAEMKVKLDAGQLLLYRAAANADSGFPSAEETAIAKAFCNQAGFDVANESLQVMGGMGYSQEALVEYCLRRCRGWMIAGGSIEILKNRIAESVFERTFSQRPEKVTAAKAA</sequence>
<dbReference type="Proteomes" id="UP000005808">
    <property type="component" value="Unassembled WGS sequence"/>
</dbReference>
<dbReference type="Gene3D" id="1.20.140.10">
    <property type="entry name" value="Butyryl-CoA Dehydrogenase, subunit A, domain 3"/>
    <property type="match status" value="1"/>
</dbReference>
<dbReference type="PATRIC" id="fig|1127483.3.peg.7714"/>
<comment type="caution">
    <text evidence="8">The sequence shown here is derived from an EMBL/GenBank/DDBJ whole genome shotgun (WGS) entry which is preliminary data.</text>
</comment>
<dbReference type="AlphaFoldDB" id="H1SH48"/>
<evidence type="ECO:0000313" key="9">
    <source>
        <dbReference type="Proteomes" id="UP000005808"/>
    </source>
</evidence>
<dbReference type="Pfam" id="PF02770">
    <property type="entry name" value="Acyl-CoA_dh_M"/>
    <property type="match status" value="1"/>
</dbReference>
<name>H1SH48_9BURK</name>
<dbReference type="EMBL" id="AHJE01000142">
    <property type="protein sequence ID" value="EHP38161.1"/>
    <property type="molecule type" value="Genomic_DNA"/>
</dbReference>
<feature type="domain" description="Acyl-CoA oxidase/dehydrogenase middle" evidence="6">
    <location>
        <begin position="125"/>
        <end position="215"/>
    </location>
</feature>
<dbReference type="GO" id="GO:0050660">
    <property type="term" value="F:flavin adenine dinucleotide binding"/>
    <property type="evidence" value="ECO:0007669"/>
    <property type="project" value="InterPro"/>
</dbReference>
<evidence type="ECO:0000259" key="5">
    <source>
        <dbReference type="Pfam" id="PF00441"/>
    </source>
</evidence>
<dbReference type="Gene3D" id="2.40.110.10">
    <property type="entry name" value="Butyryl-CoA Dehydrogenase, subunit A, domain 2"/>
    <property type="match status" value="1"/>
</dbReference>
<evidence type="ECO:0000259" key="6">
    <source>
        <dbReference type="Pfam" id="PF02770"/>
    </source>
</evidence>
<organism evidence="8 9">
    <name type="scientific">Cupriavidus basilensis OR16</name>
    <dbReference type="NCBI Taxonomy" id="1127483"/>
    <lineage>
        <taxon>Bacteria</taxon>
        <taxon>Pseudomonadati</taxon>
        <taxon>Pseudomonadota</taxon>
        <taxon>Betaproteobacteria</taxon>
        <taxon>Burkholderiales</taxon>
        <taxon>Burkholderiaceae</taxon>
        <taxon>Cupriavidus</taxon>
    </lineage>
</organism>